<keyword evidence="2" id="KW-0547">Nucleotide-binding</keyword>
<keyword evidence="3" id="KW-1185">Reference proteome</keyword>
<evidence type="ECO:0000259" key="1">
    <source>
        <dbReference type="PROSITE" id="PS51192"/>
    </source>
</evidence>
<name>A0ABU3F2Q5_9ENTE</name>
<dbReference type="InterPro" id="IPR027417">
    <property type="entry name" value="P-loop_NTPase"/>
</dbReference>
<keyword evidence="2" id="KW-0347">Helicase</keyword>
<dbReference type="PANTHER" id="PTHR47396">
    <property type="entry name" value="TYPE I RESTRICTION ENZYME ECOKI R PROTEIN"/>
    <property type="match status" value="1"/>
</dbReference>
<dbReference type="EMBL" id="JARPYI010000011">
    <property type="protein sequence ID" value="MDT2601418.1"/>
    <property type="molecule type" value="Genomic_DNA"/>
</dbReference>
<dbReference type="InterPro" id="IPR014001">
    <property type="entry name" value="Helicase_ATP-bd"/>
</dbReference>
<protein>
    <submittedName>
        <fullName evidence="2">DEAD/DEAH box helicase family protein</fullName>
    </submittedName>
</protein>
<dbReference type="RefSeq" id="WP_311843187.1">
    <property type="nucleotide sequence ID" value="NZ_JARPYF010000010.1"/>
</dbReference>
<keyword evidence="2" id="KW-0378">Hydrolase</keyword>
<dbReference type="Gene3D" id="3.40.50.300">
    <property type="entry name" value="P-loop containing nucleotide triphosphate hydrolases"/>
    <property type="match status" value="2"/>
</dbReference>
<dbReference type="GO" id="GO:0004386">
    <property type="term" value="F:helicase activity"/>
    <property type="evidence" value="ECO:0007669"/>
    <property type="project" value="UniProtKB-KW"/>
</dbReference>
<accession>A0ABU3F2Q5</accession>
<dbReference type="InterPro" id="IPR006935">
    <property type="entry name" value="Helicase/UvrB_N"/>
</dbReference>
<feature type="domain" description="Helicase ATP-binding" evidence="1">
    <location>
        <begin position="17"/>
        <end position="167"/>
    </location>
</feature>
<dbReference type="PROSITE" id="PS51192">
    <property type="entry name" value="HELICASE_ATP_BIND_1"/>
    <property type="match status" value="1"/>
</dbReference>
<evidence type="ECO:0000313" key="3">
    <source>
        <dbReference type="Proteomes" id="UP001252875"/>
    </source>
</evidence>
<dbReference type="SUPFAM" id="SSF52540">
    <property type="entry name" value="P-loop containing nucleoside triphosphate hydrolases"/>
    <property type="match status" value="2"/>
</dbReference>
<dbReference type="PANTHER" id="PTHR47396:SF1">
    <property type="entry name" value="ATP-DEPENDENT HELICASE IRC3-RELATED"/>
    <property type="match status" value="1"/>
</dbReference>
<reference evidence="2 3" key="1">
    <citation type="submission" date="2023-03" db="EMBL/GenBank/DDBJ databases">
        <authorList>
            <person name="Shen W."/>
            <person name="Cai J."/>
        </authorList>
    </citation>
    <scope>NUCLEOTIDE SEQUENCE [LARGE SCALE GENOMIC DNA]</scope>
    <source>
        <strain evidence="2 3">D6-4</strain>
    </source>
</reference>
<comment type="caution">
    <text evidence="2">The sequence shown here is derived from an EMBL/GenBank/DDBJ whole genome shotgun (WGS) entry which is preliminary data.</text>
</comment>
<gene>
    <name evidence="2" type="ORF">P7D85_16640</name>
</gene>
<sequence length="796" mass="92674">MSIITLRAYQQRVIDQLASYLDNDSIHIVAPPGSGKTILGMTIIEQIQRKTVILVPSVLLKKQWIEAIQRNYPHWDISENLFQTAQITVTTYQDLYSKKNELQYFFYEQEIGFLVLDESHHLKKSWSELLLHLKEKANGVQTLALTATPPFDANQKEWQKYIKLTGPIDEEISVSELINEEVLAPYQDYVYLAPVTQEMQHEFTDFLDEQNEIIAILCSNQEVTDFLLTQEFIQYPLNQTKFIYENFDCYLSCLFYLNEQQYQFSEDHWQVLGMKRNKSTIPQQTRKSLIDLYHYLFQIVPELEVFNYLFRKGWLYEDTLHLFPDFEKKNQSTVPLMKEAIEHIVVKEEGYMGKELRGVLLFDRIKSEVLTGKEAYLEYGVAPAFLSLKDLIQASTSLAAICGDFLIVHHDLFDTYFSDYADSRRERMLEDYVYLALADKNRSDLLALTTKLLNSGEIHLLIGTVSLLGEGWNCPAVNTIIMGNAAGSYVQTQQIRGRGLRRFGETKLTNIWHICLVYPNIPLTDQPLVSSIMKRLAFIEGLSLVAEVPVVTTGTERFELPDLLDSQVISGYTQNSIYQAKERDKYLMIWKKALKQGTRLAMPLFIRPITKEAEIHSQSVPFNLKNVEQMTFSQALFHGNLKVYFKERKRRKNWQKSCKVRQKLVQTLYQLLLNEAVLSENAQLKVQWDERFFSCEITTSYHQKKRFNELVSELLGEITAPRYLLKIKHDYFSLPSRYGRNKKDAEIFLEAVKKQGLAAEIYYTKNLSGRRRLIEARLNTMQSTDSLAIIERKIWQ</sequence>
<dbReference type="Pfam" id="PF04851">
    <property type="entry name" value="ResIII"/>
    <property type="match status" value="1"/>
</dbReference>
<keyword evidence="2" id="KW-0067">ATP-binding</keyword>
<proteinExistence type="predicted"/>
<evidence type="ECO:0000313" key="2">
    <source>
        <dbReference type="EMBL" id="MDT2601418.1"/>
    </source>
</evidence>
<dbReference type="SMART" id="SM00487">
    <property type="entry name" value="DEXDc"/>
    <property type="match status" value="1"/>
</dbReference>
<dbReference type="InterPro" id="IPR050742">
    <property type="entry name" value="Helicase_Restrict-Modif_Enz"/>
</dbReference>
<dbReference type="Proteomes" id="UP001252875">
    <property type="component" value="Unassembled WGS sequence"/>
</dbReference>
<organism evidence="2 3">
    <name type="scientific">Enterococcus hulanensis</name>
    <dbReference type="NCBI Taxonomy" id="2559929"/>
    <lineage>
        <taxon>Bacteria</taxon>
        <taxon>Bacillati</taxon>
        <taxon>Bacillota</taxon>
        <taxon>Bacilli</taxon>
        <taxon>Lactobacillales</taxon>
        <taxon>Enterococcaceae</taxon>
        <taxon>Enterococcus</taxon>
    </lineage>
</organism>